<name>A0A6J6Z3X1_9ZZZZ</name>
<evidence type="ECO:0000313" key="4">
    <source>
        <dbReference type="EMBL" id="CAB5135217.1"/>
    </source>
</evidence>
<organism evidence="3">
    <name type="scientific">freshwater metagenome</name>
    <dbReference type="NCBI Taxonomy" id="449393"/>
    <lineage>
        <taxon>unclassified sequences</taxon>
        <taxon>metagenomes</taxon>
        <taxon>ecological metagenomes</taxon>
    </lineage>
</organism>
<dbReference type="EMBL" id="CAFABC010000003">
    <property type="protein sequence ID" value="CAB4816511.1"/>
    <property type="molecule type" value="Genomic_DNA"/>
</dbReference>
<gene>
    <name evidence="2" type="ORF">UFOPK2731_00698</name>
    <name evidence="3" type="ORF">UFOPK3161_00248</name>
    <name evidence="1" type="ORF">UFOPK3962_00503</name>
    <name evidence="4" type="ORF">UFOPK4427_00128</name>
</gene>
<evidence type="ECO:0000313" key="2">
    <source>
        <dbReference type="EMBL" id="CAB4729044.1"/>
    </source>
</evidence>
<evidence type="ECO:0000313" key="1">
    <source>
        <dbReference type="EMBL" id="CAB4334858.1"/>
    </source>
</evidence>
<proteinExistence type="predicted"/>
<evidence type="ECO:0000313" key="3">
    <source>
        <dbReference type="EMBL" id="CAB4816511.1"/>
    </source>
</evidence>
<accession>A0A6J6Z3X1</accession>
<dbReference type="EMBL" id="CAFBRY010000002">
    <property type="protein sequence ID" value="CAB5135217.1"/>
    <property type="molecule type" value="Genomic_DNA"/>
</dbReference>
<dbReference type="AlphaFoldDB" id="A0A6J6Z3X1"/>
<dbReference type="EMBL" id="CAESAH010000009">
    <property type="protein sequence ID" value="CAB4334858.1"/>
    <property type="molecule type" value="Genomic_DNA"/>
</dbReference>
<reference evidence="3" key="1">
    <citation type="submission" date="2020-05" db="EMBL/GenBank/DDBJ databases">
        <authorList>
            <person name="Chiriac C."/>
            <person name="Salcher M."/>
            <person name="Ghai R."/>
            <person name="Kavagutti S V."/>
        </authorList>
    </citation>
    <scope>NUCLEOTIDE SEQUENCE</scope>
</reference>
<protein>
    <submittedName>
        <fullName evidence="3">Unannotated protein</fullName>
    </submittedName>
</protein>
<dbReference type="EMBL" id="CAEZYO010000016">
    <property type="protein sequence ID" value="CAB4729044.1"/>
    <property type="molecule type" value="Genomic_DNA"/>
</dbReference>
<sequence length="219" mass="24715">MVSKPQEEGRKKNAREIYVGYQRKIEQLERHALRFDEGEDNYDEMAVILRVLTIDKPSTQSRSMLSTLGIATKIRVLSTCSPFNPKNLMHTNGLVIQKFNSEGASYVAPLGDSVHGGHLLNVDDWLYEIVLKAREFVFTRGDVIKAIAEKEGGAHFDREYNEGHYQLAYANALGWSILYPDGTIENLGDPFPAAIRQIAFEVLKMDALVKAEGWLHNFS</sequence>